<dbReference type="Proteomes" id="UP000503640">
    <property type="component" value="Unassembled WGS sequence"/>
</dbReference>
<dbReference type="EMBL" id="BJTG01000001">
    <property type="protein sequence ID" value="GEJ55346.1"/>
    <property type="molecule type" value="Genomic_DNA"/>
</dbReference>
<proteinExistence type="predicted"/>
<accession>A0A7I9VG26</accession>
<protein>
    <recommendedName>
        <fullName evidence="3">Outer membrane protein beta-barrel domain-containing protein</fullName>
    </recommendedName>
</protein>
<organism evidence="1 2">
    <name type="scientific">Anaeromyxobacter diazotrophicus</name>
    <dbReference type="NCBI Taxonomy" id="2590199"/>
    <lineage>
        <taxon>Bacteria</taxon>
        <taxon>Pseudomonadati</taxon>
        <taxon>Myxococcota</taxon>
        <taxon>Myxococcia</taxon>
        <taxon>Myxococcales</taxon>
        <taxon>Cystobacterineae</taxon>
        <taxon>Anaeromyxobacteraceae</taxon>
        <taxon>Anaeromyxobacter</taxon>
    </lineage>
</organism>
<comment type="caution">
    <text evidence="1">The sequence shown here is derived from an EMBL/GenBank/DDBJ whole genome shotgun (WGS) entry which is preliminary data.</text>
</comment>
<keyword evidence="2" id="KW-1185">Reference proteome</keyword>
<gene>
    <name evidence="1" type="ORF">AMYX_00870</name>
</gene>
<sequence>MAVSAIRVLLVGLLLTAVPLGARAEDRSWGLGLQLDADSPAGGVAALTFRPFVPWARLHGGVTWNYYAFGLQGGLTLAPFRSWARPTATVEAGTTFDADLRSPLSGLHVPEAWKASLSSVGYAYASGLLGLELGNPDGTTFFLRAGVSRAWSTLRGVSGAPAGSGTANSTPIHLAAWVPAASVGVALRFW</sequence>
<evidence type="ECO:0008006" key="3">
    <source>
        <dbReference type="Google" id="ProtNLM"/>
    </source>
</evidence>
<evidence type="ECO:0000313" key="1">
    <source>
        <dbReference type="EMBL" id="GEJ55346.1"/>
    </source>
</evidence>
<name>A0A7I9VG26_9BACT</name>
<reference evidence="2" key="1">
    <citation type="journal article" date="2020" name="Appl. Environ. Microbiol.">
        <title>Diazotrophic Anaeromyxobacter Isolates from Soils.</title>
        <authorList>
            <person name="Masuda Y."/>
            <person name="Yamanaka H."/>
            <person name="Xu Z.X."/>
            <person name="Shiratori Y."/>
            <person name="Aono T."/>
            <person name="Amachi S."/>
            <person name="Senoo K."/>
            <person name="Itoh H."/>
        </authorList>
    </citation>
    <scope>NUCLEOTIDE SEQUENCE [LARGE SCALE GENOMIC DNA]</scope>
    <source>
        <strain evidence="2">R267</strain>
    </source>
</reference>
<evidence type="ECO:0000313" key="2">
    <source>
        <dbReference type="Proteomes" id="UP000503640"/>
    </source>
</evidence>
<dbReference type="AlphaFoldDB" id="A0A7I9VG26"/>